<dbReference type="GO" id="GO:0005737">
    <property type="term" value="C:cytoplasm"/>
    <property type="evidence" value="ECO:0007669"/>
    <property type="project" value="UniProtKB-ARBA"/>
</dbReference>
<dbReference type="PANTHER" id="PTHR43763">
    <property type="entry name" value="XAA-PRO AMINOPEPTIDASE 1"/>
    <property type="match status" value="1"/>
</dbReference>
<evidence type="ECO:0000259" key="4">
    <source>
        <dbReference type="Pfam" id="PF00557"/>
    </source>
</evidence>
<evidence type="ECO:0000313" key="7">
    <source>
        <dbReference type="EMBL" id="MBB5221405.1"/>
    </source>
</evidence>
<dbReference type="Gene3D" id="3.40.350.10">
    <property type="entry name" value="Creatinase/prolidase N-terminal domain"/>
    <property type="match status" value="2"/>
</dbReference>
<dbReference type="RefSeq" id="WP_184147777.1">
    <property type="nucleotide sequence ID" value="NZ_JACHFM010000001.1"/>
</dbReference>
<dbReference type="InterPro" id="IPR033740">
    <property type="entry name" value="Pept_M24B"/>
</dbReference>
<dbReference type="EMBL" id="JACHFM010000001">
    <property type="protein sequence ID" value="MBB5221405.1"/>
    <property type="molecule type" value="Genomic_DNA"/>
</dbReference>
<dbReference type="InterPro" id="IPR050422">
    <property type="entry name" value="X-Pro_aminopeptidase_P"/>
</dbReference>
<dbReference type="Gene3D" id="3.90.230.10">
    <property type="entry name" value="Creatinase/methionine aminopeptidase superfamily"/>
    <property type="match status" value="1"/>
</dbReference>
<dbReference type="Pfam" id="PF16189">
    <property type="entry name" value="Creatinase_N_2"/>
    <property type="match status" value="1"/>
</dbReference>
<dbReference type="InterPro" id="IPR029149">
    <property type="entry name" value="Creatin/AminoP/Spt16_N"/>
</dbReference>
<dbReference type="InterPro" id="IPR036005">
    <property type="entry name" value="Creatinase/aminopeptidase-like"/>
</dbReference>
<dbReference type="SUPFAM" id="SSF55920">
    <property type="entry name" value="Creatinase/aminopeptidase"/>
    <property type="match status" value="1"/>
</dbReference>
<comment type="caution">
    <text evidence="7">The sequence shown here is derived from an EMBL/GenBank/DDBJ whole genome shotgun (WGS) entry which is preliminary data.</text>
</comment>
<dbReference type="InterPro" id="IPR000587">
    <property type="entry name" value="Creatinase_N"/>
</dbReference>
<reference evidence="7 8" key="1">
    <citation type="submission" date="2020-08" db="EMBL/GenBank/DDBJ databases">
        <title>Genomic Encyclopedia of Type Strains, Phase IV (KMG-IV): sequencing the most valuable type-strain genomes for metagenomic binning, comparative biology and taxonomic classification.</title>
        <authorList>
            <person name="Goeker M."/>
        </authorList>
    </citation>
    <scope>NUCLEOTIDE SEQUENCE [LARGE SCALE GENOMIC DNA]</scope>
    <source>
        <strain evidence="7 8">DSM 101730</strain>
    </source>
</reference>
<evidence type="ECO:0000313" key="8">
    <source>
        <dbReference type="Proteomes" id="UP000549457"/>
    </source>
</evidence>
<comment type="similarity">
    <text evidence="1">Belongs to the peptidase M24B family.</text>
</comment>
<dbReference type="Proteomes" id="UP000549457">
    <property type="component" value="Unassembled WGS sequence"/>
</dbReference>
<dbReference type="Pfam" id="PF16188">
    <property type="entry name" value="Peptidase_M24_C"/>
    <property type="match status" value="1"/>
</dbReference>
<dbReference type="AlphaFoldDB" id="A0A840SLA5"/>
<accession>A0A840SLA5</accession>
<keyword evidence="3 7" id="KW-0378">Hydrolase</keyword>
<keyword evidence="7" id="KW-0031">Aminopeptidase</keyword>
<organism evidence="7 8">
    <name type="scientific">Amaricoccus macauensis</name>
    <dbReference type="NCBI Taxonomy" id="57001"/>
    <lineage>
        <taxon>Bacteria</taxon>
        <taxon>Pseudomonadati</taxon>
        <taxon>Pseudomonadota</taxon>
        <taxon>Alphaproteobacteria</taxon>
        <taxon>Rhodobacterales</taxon>
        <taxon>Paracoccaceae</taxon>
        <taxon>Amaricoccus</taxon>
    </lineage>
</organism>
<keyword evidence="8" id="KW-1185">Reference proteome</keyword>
<feature type="domain" description="Peptidase M24" evidence="4">
    <location>
        <begin position="319"/>
        <end position="530"/>
    </location>
</feature>
<sequence length="601" mass="64068">MLQDFAQRTTPGTGAARVAALRGAMAGAGVDAFLIPRADAHQGENVAPRDERLAWLTGFTGSAGFAIVTAERAVVFVDGRYRLQVQGQVDQAVFEIRRIPEDTAADWLTEVLPQGGRVGYDPWLHTAREITELRDKVGSRQLGLVPGANLVDAVWADQPAAPTRPVVPHPADLAGRSSTEKRGAIARDLTERDIAAAVLTLPDSIAWLLNVRGSDIARTPVPLAFAILHADARVDLFTAPEKLDAAALAALGPEVRVAPEAEFGPALDALHGRVAVDPATAPVWVFDRLDAATGCEAVPERDPCILPKAQKTGAELAGTRVAHLRDGVAFAEFLAWLALTAPEGGLTEIDVVRRLEETRAATGALRDISFETICGAGPNGAIVHYRVTEATNRVISPGELLLIDSGAQYLDGTTDITRTVAIGEVQAEAIRPFTLVLKGVIAMSRARWPQGLAGRDIDAIARAPLWRAGLDYDHGTGHGVGVYLGVHEGPQSLSRRGLEPLLPGMILSVEPGYYRDGAFGIRTENLVIVRAPETPEGGDRPMLGFETLTLAPIDRSLIDPSLLDTDERAWLDAYHARVLAALGPLVDTETARWLTGACAPL</sequence>
<proteinExistence type="inferred from homology"/>
<dbReference type="Pfam" id="PF00557">
    <property type="entry name" value="Peptidase_M24"/>
    <property type="match status" value="1"/>
</dbReference>
<dbReference type="InterPro" id="IPR032416">
    <property type="entry name" value="Peptidase_M24_C"/>
</dbReference>
<feature type="domain" description="Peptidase M24 C-terminal" evidence="6">
    <location>
        <begin position="541"/>
        <end position="601"/>
    </location>
</feature>
<dbReference type="GO" id="GO:0070006">
    <property type="term" value="F:metalloaminopeptidase activity"/>
    <property type="evidence" value="ECO:0007669"/>
    <property type="project" value="InterPro"/>
</dbReference>
<evidence type="ECO:0000256" key="1">
    <source>
        <dbReference type="ARBA" id="ARBA00008766"/>
    </source>
</evidence>
<dbReference type="FunFam" id="3.90.230.10:FF:000009">
    <property type="entry name" value="xaa-Pro aminopeptidase 2"/>
    <property type="match status" value="1"/>
</dbReference>
<dbReference type="EC" id="3.4.11.9" evidence="7"/>
<protein>
    <submittedName>
        <fullName evidence="7">Xaa-Pro aminopeptidase</fullName>
        <ecNumber evidence="7">3.4.11.9</ecNumber>
    </submittedName>
</protein>
<gene>
    <name evidence="7" type="ORF">HNP73_001326</name>
</gene>
<keyword evidence="2" id="KW-0479">Metal-binding</keyword>
<dbReference type="PANTHER" id="PTHR43763:SF6">
    <property type="entry name" value="XAA-PRO AMINOPEPTIDASE 1"/>
    <property type="match status" value="1"/>
</dbReference>
<dbReference type="GO" id="GO:0046872">
    <property type="term" value="F:metal ion binding"/>
    <property type="evidence" value="ECO:0007669"/>
    <property type="project" value="UniProtKB-KW"/>
</dbReference>
<dbReference type="InterPro" id="IPR000994">
    <property type="entry name" value="Pept_M24"/>
</dbReference>
<name>A0A840SLA5_9RHOB</name>
<evidence type="ECO:0000259" key="5">
    <source>
        <dbReference type="Pfam" id="PF01321"/>
    </source>
</evidence>
<dbReference type="SUPFAM" id="SSF53092">
    <property type="entry name" value="Creatinase/prolidase N-terminal domain"/>
    <property type="match status" value="1"/>
</dbReference>
<evidence type="ECO:0000256" key="2">
    <source>
        <dbReference type="ARBA" id="ARBA00022723"/>
    </source>
</evidence>
<evidence type="ECO:0000259" key="6">
    <source>
        <dbReference type="Pfam" id="PF16188"/>
    </source>
</evidence>
<feature type="domain" description="Creatinase N-terminal" evidence="5">
    <location>
        <begin position="17"/>
        <end position="152"/>
    </location>
</feature>
<evidence type="ECO:0000256" key="3">
    <source>
        <dbReference type="ARBA" id="ARBA00022801"/>
    </source>
</evidence>
<dbReference type="CDD" id="cd01085">
    <property type="entry name" value="APP"/>
    <property type="match status" value="1"/>
</dbReference>
<keyword evidence="7" id="KW-0645">Protease</keyword>
<dbReference type="Pfam" id="PF01321">
    <property type="entry name" value="Creatinase_N"/>
    <property type="match status" value="1"/>
</dbReference>